<keyword evidence="3" id="KW-1185">Reference proteome</keyword>
<dbReference type="EMBL" id="BDQX01000129">
    <property type="protein sequence ID" value="GBG08026.1"/>
    <property type="molecule type" value="Genomic_DNA"/>
</dbReference>
<protein>
    <recommendedName>
        <fullName evidence="4">TolB protein</fullName>
    </recommendedName>
</protein>
<dbReference type="InterPro" id="IPR011042">
    <property type="entry name" value="6-blade_b-propeller_TolB-like"/>
</dbReference>
<evidence type="ECO:0008006" key="4">
    <source>
        <dbReference type="Google" id="ProtNLM"/>
    </source>
</evidence>
<comment type="caution">
    <text evidence="2">The sequence shown here is derived from an EMBL/GenBank/DDBJ whole genome shotgun (WGS) entry which is preliminary data.</text>
</comment>
<dbReference type="RefSeq" id="WP_108992987.1">
    <property type="nucleotide sequence ID" value="NZ_BDQX01000129.1"/>
</dbReference>
<evidence type="ECO:0000256" key="1">
    <source>
        <dbReference type="SAM" id="SignalP"/>
    </source>
</evidence>
<name>A0A2R5EMW5_9BACL</name>
<dbReference type="PROSITE" id="PS51257">
    <property type="entry name" value="PROKAR_LIPOPROTEIN"/>
    <property type="match status" value="1"/>
</dbReference>
<reference evidence="2 3" key="1">
    <citation type="submission" date="2017-08" db="EMBL/GenBank/DDBJ databases">
        <title>Substantial Increase in Enzyme Production by Combined Drug-Resistance Mutations in Paenibacillus agaridevorans.</title>
        <authorList>
            <person name="Tanaka Y."/>
            <person name="Funane K."/>
            <person name="Hosaka T."/>
            <person name="Shiwa Y."/>
            <person name="Fujita N."/>
            <person name="Miyazaki T."/>
            <person name="Yoshikawa H."/>
            <person name="Murakami K."/>
            <person name="Kasahara K."/>
            <person name="Inaoka T."/>
            <person name="Hiraga Y."/>
            <person name="Ochi K."/>
        </authorList>
    </citation>
    <scope>NUCLEOTIDE SEQUENCE [LARGE SCALE GENOMIC DNA]</scope>
    <source>
        <strain evidence="2 3">T-3040</strain>
    </source>
</reference>
<dbReference type="Proteomes" id="UP000245202">
    <property type="component" value="Unassembled WGS sequence"/>
</dbReference>
<gene>
    <name evidence="2" type="ORF">PAT3040_02593</name>
</gene>
<dbReference type="AlphaFoldDB" id="A0A2R5EMW5"/>
<accession>A0A2R5EMW5</accession>
<proteinExistence type="predicted"/>
<dbReference type="SUPFAM" id="SSF82171">
    <property type="entry name" value="DPP6 N-terminal domain-like"/>
    <property type="match status" value="1"/>
</dbReference>
<organism evidence="2 3">
    <name type="scientific">Paenibacillus agaridevorans</name>
    <dbReference type="NCBI Taxonomy" id="171404"/>
    <lineage>
        <taxon>Bacteria</taxon>
        <taxon>Bacillati</taxon>
        <taxon>Bacillota</taxon>
        <taxon>Bacilli</taxon>
        <taxon>Bacillales</taxon>
        <taxon>Paenibacillaceae</taxon>
        <taxon>Paenibacillus</taxon>
    </lineage>
</organism>
<sequence>MKKTKLAIMACVPALLLTITACSGDDGGNREIIREPGKTITVIDNGGKTPAAGPAIAIGGIQRYEKVDIFGWVDEDTVIISRENEKLAKMELSELSDSYPRSLYKFNLKTKELVPLKEQENVFLGAASLSPDKKQLIYQEYTLGDPVFYVMDLETLKSFRLSGEPIGGAMSARWTDDGSVIGASYAGGAFTATKGGDIAKMPELEEEGALFLVAKLGSKVLYNSNANETLRVLDLDTKAIKDMGLGAVSNIIPSPDGKQLLVEQYEGSKVKLLLCDLDGGNAKTIAEGAELGGISWSEDQRLIAYGMQAEVSGATVKGLYVHDLLSDEVTRIAADVENVANTSWSPSGDALSYSVWNGSGYESSVVEIRTSHE</sequence>
<dbReference type="PANTHER" id="PTHR36842">
    <property type="entry name" value="PROTEIN TOLB HOMOLOG"/>
    <property type="match status" value="1"/>
</dbReference>
<feature type="signal peptide" evidence="1">
    <location>
        <begin position="1"/>
        <end position="23"/>
    </location>
</feature>
<dbReference type="Gene3D" id="2.120.10.30">
    <property type="entry name" value="TolB, C-terminal domain"/>
    <property type="match status" value="2"/>
</dbReference>
<feature type="chain" id="PRO_5039495375" description="TolB protein" evidence="1">
    <location>
        <begin position="24"/>
        <end position="373"/>
    </location>
</feature>
<keyword evidence="1" id="KW-0732">Signal</keyword>
<evidence type="ECO:0000313" key="2">
    <source>
        <dbReference type="EMBL" id="GBG08026.1"/>
    </source>
</evidence>
<evidence type="ECO:0000313" key="3">
    <source>
        <dbReference type="Proteomes" id="UP000245202"/>
    </source>
</evidence>